<comment type="caution">
    <text evidence="1">The sequence shown here is derived from an EMBL/GenBank/DDBJ whole genome shotgun (WGS) entry which is preliminary data.</text>
</comment>
<sequence length="105" mass="12108">MRIFMALFILLLSTLSLADELKILLKKGRLYEKVKPSLLSSGWIPVQFKDREGLDLQEMEYCQNGIGRCAFWLTSGNGKYLAITTTNDGYEILSWRREVELPAYK</sequence>
<evidence type="ECO:0000313" key="1">
    <source>
        <dbReference type="EMBL" id="PXX73991.1"/>
    </source>
</evidence>
<name>A0A318KCB8_9NEIS</name>
<accession>A0A318KCB8</accession>
<dbReference type="AlphaFoldDB" id="A0A318KCB8"/>
<dbReference type="Proteomes" id="UP000247555">
    <property type="component" value="Unassembled WGS sequence"/>
</dbReference>
<dbReference type="EMBL" id="QJKI01000036">
    <property type="protein sequence ID" value="PXX73991.1"/>
    <property type="molecule type" value="Genomic_DNA"/>
</dbReference>
<protein>
    <submittedName>
        <fullName evidence="1">Uncharacterized protein</fullName>
    </submittedName>
</protein>
<gene>
    <name evidence="1" type="ORF">DFR34_13615</name>
</gene>
<evidence type="ECO:0000313" key="2">
    <source>
        <dbReference type="Proteomes" id="UP000247555"/>
    </source>
</evidence>
<proteinExistence type="predicted"/>
<keyword evidence="2" id="KW-1185">Reference proteome</keyword>
<reference evidence="1 2" key="1">
    <citation type="submission" date="2018-05" db="EMBL/GenBank/DDBJ databases">
        <title>Genomic Encyclopedia of Type Strains, Phase IV (KMG-IV): sequencing the most valuable type-strain genomes for metagenomic binning, comparative biology and taxonomic classification.</title>
        <authorList>
            <person name="Goeker M."/>
        </authorList>
    </citation>
    <scope>NUCLEOTIDE SEQUENCE [LARGE SCALE GENOMIC DNA]</scope>
    <source>
        <strain evidence="1 2">DSM 29661</strain>
    </source>
</reference>
<organism evidence="1 2">
    <name type="scientific">Rivihabitans pingtungensis</name>
    <dbReference type="NCBI Taxonomy" id="1054498"/>
    <lineage>
        <taxon>Bacteria</taxon>
        <taxon>Pseudomonadati</taxon>
        <taxon>Pseudomonadota</taxon>
        <taxon>Betaproteobacteria</taxon>
        <taxon>Neisseriales</taxon>
        <taxon>Aquaspirillaceae</taxon>
        <taxon>Rivihabitans</taxon>
    </lineage>
</organism>